<dbReference type="PANTHER" id="PTHR43265:SF1">
    <property type="entry name" value="ESTERASE ESTD"/>
    <property type="match status" value="1"/>
</dbReference>
<evidence type="ECO:0000259" key="1">
    <source>
        <dbReference type="Pfam" id="PF12146"/>
    </source>
</evidence>
<comment type="caution">
    <text evidence="2">The sequence shown here is derived from an EMBL/GenBank/DDBJ whole genome shotgun (WGS) entry which is preliminary data.</text>
</comment>
<dbReference type="AlphaFoldDB" id="A0A1G1VGG3"/>
<dbReference type="Proteomes" id="UP000177685">
    <property type="component" value="Unassembled WGS sequence"/>
</dbReference>
<dbReference type="EMBL" id="MHCD01000012">
    <property type="protein sequence ID" value="OGY14528.1"/>
    <property type="molecule type" value="Genomic_DNA"/>
</dbReference>
<dbReference type="InterPro" id="IPR053145">
    <property type="entry name" value="AB_hydrolase_Est10"/>
</dbReference>
<dbReference type="InterPro" id="IPR029058">
    <property type="entry name" value="AB_hydrolase_fold"/>
</dbReference>
<evidence type="ECO:0000313" key="2">
    <source>
        <dbReference type="EMBL" id="OGY14528.1"/>
    </source>
</evidence>
<protein>
    <recommendedName>
        <fullName evidence="1">Serine aminopeptidase S33 domain-containing protein</fullName>
    </recommendedName>
</protein>
<dbReference type="SUPFAM" id="SSF53474">
    <property type="entry name" value="alpha/beta-Hydrolases"/>
    <property type="match status" value="1"/>
</dbReference>
<reference evidence="2 3" key="1">
    <citation type="journal article" date="2016" name="Nat. Commun.">
        <title>Thousands of microbial genomes shed light on interconnected biogeochemical processes in an aquifer system.</title>
        <authorList>
            <person name="Anantharaman K."/>
            <person name="Brown C.T."/>
            <person name="Hug L.A."/>
            <person name="Sharon I."/>
            <person name="Castelle C.J."/>
            <person name="Probst A.J."/>
            <person name="Thomas B.C."/>
            <person name="Singh A."/>
            <person name="Wilkins M.J."/>
            <person name="Karaoz U."/>
            <person name="Brodie E.L."/>
            <person name="Williams K.H."/>
            <person name="Hubbard S.S."/>
            <person name="Banfield J.F."/>
        </authorList>
    </citation>
    <scope>NUCLEOTIDE SEQUENCE [LARGE SCALE GENOMIC DNA]</scope>
</reference>
<dbReference type="InterPro" id="IPR022742">
    <property type="entry name" value="Hydrolase_4"/>
</dbReference>
<dbReference type="GO" id="GO:0052689">
    <property type="term" value="F:carboxylic ester hydrolase activity"/>
    <property type="evidence" value="ECO:0007669"/>
    <property type="project" value="TreeGrafter"/>
</dbReference>
<proteinExistence type="predicted"/>
<gene>
    <name evidence="2" type="ORF">A3A58_03165</name>
</gene>
<accession>A0A1G1VGG3</accession>
<name>A0A1G1VGG3_9BACT</name>
<dbReference type="Gene3D" id="3.40.50.1820">
    <property type="entry name" value="alpha/beta hydrolase"/>
    <property type="match status" value="1"/>
</dbReference>
<feature type="domain" description="Serine aminopeptidase S33" evidence="1">
    <location>
        <begin position="42"/>
        <end position="149"/>
    </location>
</feature>
<sequence>MPEREPKEKMSTVKENVEFKSDGNTLKGVLVYPTDIESPVGVLFVHGSGKEKTIYQLLVPWQEYLAERGISSLSFHCRGVHDSEGNFEDASLENRVKDSEAALECFLASSHVDPTQVFVHGTSMGGHVVVRLLEKRSEIKGVMMEGGAAYGTEAEDKKMDQTFTDVIRKENSWIESPAFNILQKAGVPLLLIYGEFDNVIPDGIKEKYRSFIQDEKDDFVLKGGDHGSIRGETPEQKALCQEMYQATYEFVKRYSTVGGESE</sequence>
<organism evidence="2 3">
    <name type="scientific">Candidatus Blackburnbacteria bacterium RIFCSPLOWO2_01_FULL_41_27</name>
    <dbReference type="NCBI Taxonomy" id="1797520"/>
    <lineage>
        <taxon>Bacteria</taxon>
        <taxon>Candidatus Blackburniibacteriota</taxon>
    </lineage>
</organism>
<dbReference type="PANTHER" id="PTHR43265">
    <property type="entry name" value="ESTERASE ESTD"/>
    <property type="match status" value="1"/>
</dbReference>
<evidence type="ECO:0000313" key="3">
    <source>
        <dbReference type="Proteomes" id="UP000177685"/>
    </source>
</evidence>
<dbReference type="Pfam" id="PF12146">
    <property type="entry name" value="Hydrolase_4"/>
    <property type="match status" value="1"/>
</dbReference>